<evidence type="ECO:0000313" key="4">
    <source>
        <dbReference type="EMBL" id="MCX2723230.1"/>
    </source>
</evidence>
<dbReference type="Pfam" id="PF05228">
    <property type="entry name" value="CHASE4"/>
    <property type="match status" value="1"/>
</dbReference>
<evidence type="ECO:0000259" key="3">
    <source>
        <dbReference type="PROSITE" id="PS50887"/>
    </source>
</evidence>
<proteinExistence type="predicted"/>
<dbReference type="Proteomes" id="UP001300261">
    <property type="component" value="Unassembled WGS sequence"/>
</dbReference>
<dbReference type="SMART" id="SM00267">
    <property type="entry name" value="GGDEF"/>
    <property type="match status" value="1"/>
</dbReference>
<feature type="transmembrane region" description="Helical" evidence="2">
    <location>
        <begin position="23"/>
        <end position="46"/>
    </location>
</feature>
<keyword evidence="2" id="KW-0472">Membrane</keyword>
<dbReference type="EC" id="2.7.7.65" evidence="4"/>
<keyword evidence="2" id="KW-0812">Transmembrane</keyword>
<evidence type="ECO:0000313" key="5">
    <source>
        <dbReference type="Proteomes" id="UP001300261"/>
    </source>
</evidence>
<keyword evidence="4" id="KW-0808">Transferase</keyword>
<organism evidence="4 5">
    <name type="scientific">Roseibium salinum</name>
    <dbReference type="NCBI Taxonomy" id="1604349"/>
    <lineage>
        <taxon>Bacteria</taxon>
        <taxon>Pseudomonadati</taxon>
        <taxon>Pseudomonadota</taxon>
        <taxon>Alphaproteobacteria</taxon>
        <taxon>Hyphomicrobiales</taxon>
        <taxon>Stappiaceae</taxon>
        <taxon>Roseibium</taxon>
    </lineage>
</organism>
<dbReference type="InterPro" id="IPR029787">
    <property type="entry name" value="Nucleotide_cyclase"/>
</dbReference>
<keyword evidence="4" id="KW-0548">Nucleotidyltransferase</keyword>
<feature type="domain" description="GGDEF" evidence="3">
    <location>
        <begin position="352"/>
        <end position="484"/>
    </location>
</feature>
<dbReference type="InterPro" id="IPR052155">
    <property type="entry name" value="Biofilm_reg_signaling"/>
</dbReference>
<dbReference type="Pfam" id="PF00990">
    <property type="entry name" value="GGDEF"/>
    <property type="match status" value="1"/>
</dbReference>
<feature type="transmembrane region" description="Helical" evidence="2">
    <location>
        <begin position="280"/>
        <end position="304"/>
    </location>
</feature>
<keyword evidence="2" id="KW-1133">Transmembrane helix</keyword>
<dbReference type="InterPro" id="IPR007892">
    <property type="entry name" value="CHASE4"/>
</dbReference>
<dbReference type="InterPro" id="IPR000160">
    <property type="entry name" value="GGDEF_dom"/>
</dbReference>
<dbReference type="PROSITE" id="PS50887">
    <property type="entry name" value="GGDEF"/>
    <property type="match status" value="1"/>
</dbReference>
<feature type="region of interest" description="Disordered" evidence="1">
    <location>
        <begin position="483"/>
        <end position="512"/>
    </location>
</feature>
<reference evidence="4 5" key="1">
    <citation type="journal article" date="2016" name="Int. J. Syst. Evol. Microbiol.">
        <title>Labrenzia salina sp. nov., isolated from the rhizosphere of the halophyte Arthrocnemum macrostachyum.</title>
        <authorList>
            <person name="Camacho M."/>
            <person name="Redondo-Gomez S."/>
            <person name="Rodriguez-Llorente I."/>
            <person name="Rohde M."/>
            <person name="Sproer C."/>
            <person name="Schumann P."/>
            <person name="Klenk H.P."/>
            <person name="Montero-Calasanz M.D.C."/>
        </authorList>
    </citation>
    <scope>NUCLEOTIDE SEQUENCE [LARGE SCALE GENOMIC DNA]</scope>
    <source>
        <strain evidence="4 5">DSM 29163</strain>
    </source>
</reference>
<dbReference type="EMBL" id="JAPEVI010000003">
    <property type="protein sequence ID" value="MCX2723230.1"/>
    <property type="molecule type" value="Genomic_DNA"/>
</dbReference>
<evidence type="ECO:0000256" key="2">
    <source>
        <dbReference type="SAM" id="Phobius"/>
    </source>
</evidence>
<dbReference type="InterPro" id="IPR043128">
    <property type="entry name" value="Rev_trsase/Diguanyl_cyclase"/>
</dbReference>
<dbReference type="CDD" id="cd01949">
    <property type="entry name" value="GGDEF"/>
    <property type="match status" value="1"/>
</dbReference>
<dbReference type="PANTHER" id="PTHR44757">
    <property type="entry name" value="DIGUANYLATE CYCLASE DGCP"/>
    <property type="match status" value="1"/>
</dbReference>
<sequence>MTEFTRRYLDQSEKRPRQHISRLAFLLAGMLIALTAASLTFVGFVASRASTEQAIANEQRLFSNTLTDRVRALVREQLIVTYSDESVKNLVRDFDADYARKTFDTLWTNYRYSKVMLISGSGNILAESFENYTHIVKRPISETPGLEAVFQDLKKTYEKNRVRVPGGFGHRSLRGLDPGEYASMGFVRIDGRPALFGAMPVIPDEYQTTLPDGPPTVLLTAQYIDGPLLNQLNAQLKFASFTFVPDDVPAETGSLHPVTNQNGEPLGAFKWDSRSVERSIWPTIIPVIVVLSIALALLAIGIAWRIGQLTSSLQASEQQNRYLALHDTLTGLANRLQFNQVLEKSVKALPEKPFAVLHCDLDQFKAVNDTFGHAAGDLVIRTMGARLTKIIGDHGLVCRVGGDEFMAIYYGPRSGLRDLSKALVENGRIPIEIEDEGTAHVGLSVGICIAPDDGTTADVLVARSDAALYQSKNQGRDRCSFFSDFFDPDTDPGQSPYSLQDPPEQLPARSDA</sequence>
<dbReference type="RefSeq" id="WP_265963004.1">
    <property type="nucleotide sequence ID" value="NZ_JAPEVI010000003.1"/>
</dbReference>
<dbReference type="Gene3D" id="3.30.70.270">
    <property type="match status" value="1"/>
</dbReference>
<dbReference type="SUPFAM" id="SSF55073">
    <property type="entry name" value="Nucleotide cyclase"/>
    <property type="match status" value="1"/>
</dbReference>
<accession>A0ABT3R2B0</accession>
<dbReference type="NCBIfam" id="TIGR00254">
    <property type="entry name" value="GGDEF"/>
    <property type="match status" value="1"/>
</dbReference>
<keyword evidence="5" id="KW-1185">Reference proteome</keyword>
<comment type="caution">
    <text evidence="4">The sequence shown here is derived from an EMBL/GenBank/DDBJ whole genome shotgun (WGS) entry which is preliminary data.</text>
</comment>
<dbReference type="PANTHER" id="PTHR44757:SF2">
    <property type="entry name" value="BIOFILM ARCHITECTURE MAINTENANCE PROTEIN MBAA"/>
    <property type="match status" value="1"/>
</dbReference>
<gene>
    <name evidence="4" type="ORF">ON753_12725</name>
</gene>
<evidence type="ECO:0000256" key="1">
    <source>
        <dbReference type="SAM" id="MobiDB-lite"/>
    </source>
</evidence>
<name>A0ABT3R2B0_9HYPH</name>
<protein>
    <submittedName>
        <fullName evidence="4">Diguanylate cyclase</fullName>
        <ecNumber evidence="4">2.7.7.65</ecNumber>
    </submittedName>
</protein>
<dbReference type="GO" id="GO:0052621">
    <property type="term" value="F:diguanylate cyclase activity"/>
    <property type="evidence" value="ECO:0007669"/>
    <property type="project" value="UniProtKB-EC"/>
</dbReference>